<evidence type="ECO:0000256" key="8">
    <source>
        <dbReference type="ARBA" id="ARBA00022741"/>
    </source>
</evidence>
<evidence type="ECO:0000256" key="4">
    <source>
        <dbReference type="ARBA" id="ARBA00022475"/>
    </source>
</evidence>
<gene>
    <name evidence="17" type="ORF">LF65_03439</name>
</gene>
<name>A0A0B5QT03_CLOBE</name>
<dbReference type="Pfam" id="PF00512">
    <property type="entry name" value="HisKA"/>
    <property type="match status" value="1"/>
</dbReference>
<dbReference type="Gene3D" id="6.10.340.10">
    <property type="match status" value="1"/>
</dbReference>
<dbReference type="Pfam" id="PF02518">
    <property type="entry name" value="HATPase_c"/>
    <property type="match status" value="1"/>
</dbReference>
<dbReference type="Proteomes" id="UP000031866">
    <property type="component" value="Chromosome"/>
</dbReference>
<keyword evidence="12" id="KW-0902">Two-component regulatory system</keyword>
<keyword evidence="7 14" id="KW-0812">Transmembrane</keyword>
<feature type="domain" description="Histidine kinase" evidence="15">
    <location>
        <begin position="250"/>
        <end position="463"/>
    </location>
</feature>
<dbReference type="STRING" id="1520.LF65_03439"/>
<dbReference type="CDD" id="cd06225">
    <property type="entry name" value="HAMP"/>
    <property type="match status" value="1"/>
</dbReference>
<dbReference type="KEGG" id="cbei:LF65_03439"/>
<feature type="domain" description="HAMP" evidence="16">
    <location>
        <begin position="189"/>
        <end position="242"/>
    </location>
</feature>
<dbReference type="GO" id="GO:0005886">
    <property type="term" value="C:plasma membrane"/>
    <property type="evidence" value="ECO:0007669"/>
    <property type="project" value="UniProtKB-SubCell"/>
</dbReference>
<dbReference type="RefSeq" id="WP_041897467.1">
    <property type="nucleotide sequence ID" value="NZ_CP010086.2"/>
</dbReference>
<dbReference type="PRINTS" id="PR00344">
    <property type="entry name" value="BCTRLSENSOR"/>
</dbReference>
<reference evidence="18" key="1">
    <citation type="submission" date="2014-12" db="EMBL/GenBank/DDBJ databases">
        <title>Genome sequence of Clostridium beijerinckii strain 59B.</title>
        <authorList>
            <person name="Little G.T."/>
            <person name="Minton N.P."/>
        </authorList>
    </citation>
    <scope>NUCLEOTIDE SEQUENCE [LARGE SCALE GENOMIC DNA]</scope>
    <source>
        <strain evidence="18">59B</strain>
    </source>
</reference>
<keyword evidence="13 14" id="KW-0472">Membrane</keyword>
<evidence type="ECO:0000256" key="2">
    <source>
        <dbReference type="ARBA" id="ARBA00004651"/>
    </source>
</evidence>
<evidence type="ECO:0000256" key="10">
    <source>
        <dbReference type="ARBA" id="ARBA00022840"/>
    </source>
</evidence>
<dbReference type="Gene3D" id="1.10.287.130">
    <property type="match status" value="1"/>
</dbReference>
<evidence type="ECO:0000313" key="17">
    <source>
        <dbReference type="EMBL" id="AJG99998.1"/>
    </source>
</evidence>
<dbReference type="InterPro" id="IPR036890">
    <property type="entry name" value="HATPase_C_sf"/>
</dbReference>
<dbReference type="InterPro" id="IPR050398">
    <property type="entry name" value="HssS/ArlS-like"/>
</dbReference>
<keyword evidence="5" id="KW-0597">Phosphoprotein</keyword>
<dbReference type="InterPro" id="IPR036097">
    <property type="entry name" value="HisK_dim/P_sf"/>
</dbReference>
<evidence type="ECO:0000256" key="6">
    <source>
        <dbReference type="ARBA" id="ARBA00022679"/>
    </source>
</evidence>
<sequence>MKKNLRNRLSLSYIFITMICVALISILSHFFLVNQFKNYVIQERQRDNKIIVAAISREYSNSSNFNVEAIQNIGAGAIENGLFITVKDASNKVIWDAETYNNIKCEEVKNRLISTMEKIFPTWESEYSKDEYPIINNSNKVGDISIGHYGPFYYDENDIMYSKTLNKILIGVGAASLLCALILGLIMAEGLSRPILKVINIAEMISKGDYSQKIEKKSNVEELDKLTATINSLGYSLNEQEKLRQRLTKDVSHELRTPLSTLQSHMEALIDGIWEPTPERLISCHEEILRLKRLVGDLEKLAQYESENLVLNKTEFNVGEAVKNIVLNFENEFLNKGASLIFHEKDIVGYLDKDKISQVVVNLISNALKYTQKDGKVDVNISEDNNYIEISVKDTGIGISQDDLPYVFERFYRADESRNKLTGGAGIGLTISKSIVEAHGGNITLDSIIGKGTNFVVKVPKIV</sequence>
<protein>
    <recommendedName>
        <fullName evidence="3">histidine kinase</fullName>
        <ecNumber evidence="3">2.7.13.3</ecNumber>
    </recommendedName>
</protein>
<evidence type="ECO:0000256" key="11">
    <source>
        <dbReference type="ARBA" id="ARBA00022989"/>
    </source>
</evidence>
<dbReference type="OrthoDB" id="9813151at2"/>
<dbReference type="InterPro" id="IPR004358">
    <property type="entry name" value="Sig_transdc_His_kin-like_C"/>
</dbReference>
<dbReference type="GO" id="GO:0000155">
    <property type="term" value="F:phosphorelay sensor kinase activity"/>
    <property type="evidence" value="ECO:0007669"/>
    <property type="project" value="InterPro"/>
</dbReference>
<dbReference type="InterPro" id="IPR005467">
    <property type="entry name" value="His_kinase_dom"/>
</dbReference>
<dbReference type="PANTHER" id="PTHR45528">
    <property type="entry name" value="SENSOR HISTIDINE KINASE CPXA"/>
    <property type="match status" value="1"/>
</dbReference>
<dbReference type="CDD" id="cd00082">
    <property type="entry name" value="HisKA"/>
    <property type="match status" value="1"/>
</dbReference>
<feature type="transmembrane region" description="Helical" evidence="14">
    <location>
        <begin position="168"/>
        <end position="188"/>
    </location>
</feature>
<evidence type="ECO:0000256" key="13">
    <source>
        <dbReference type="ARBA" id="ARBA00023136"/>
    </source>
</evidence>
<evidence type="ECO:0000259" key="15">
    <source>
        <dbReference type="PROSITE" id="PS50109"/>
    </source>
</evidence>
<evidence type="ECO:0000256" key="12">
    <source>
        <dbReference type="ARBA" id="ARBA00023012"/>
    </source>
</evidence>
<keyword evidence="10" id="KW-0067">ATP-binding</keyword>
<evidence type="ECO:0000256" key="14">
    <source>
        <dbReference type="SAM" id="Phobius"/>
    </source>
</evidence>
<evidence type="ECO:0000256" key="9">
    <source>
        <dbReference type="ARBA" id="ARBA00022777"/>
    </source>
</evidence>
<comment type="catalytic activity">
    <reaction evidence="1">
        <text>ATP + protein L-histidine = ADP + protein N-phospho-L-histidine.</text>
        <dbReference type="EC" id="2.7.13.3"/>
    </reaction>
</comment>
<dbReference type="SUPFAM" id="SSF55874">
    <property type="entry name" value="ATPase domain of HSP90 chaperone/DNA topoisomerase II/histidine kinase"/>
    <property type="match status" value="1"/>
</dbReference>
<dbReference type="Gene3D" id="3.30.565.10">
    <property type="entry name" value="Histidine kinase-like ATPase, C-terminal domain"/>
    <property type="match status" value="1"/>
</dbReference>
<evidence type="ECO:0000256" key="3">
    <source>
        <dbReference type="ARBA" id="ARBA00012438"/>
    </source>
</evidence>
<comment type="subcellular location">
    <subcellularLocation>
        <location evidence="2">Cell membrane</location>
        <topology evidence="2">Multi-pass membrane protein</topology>
    </subcellularLocation>
</comment>
<dbReference type="InterPro" id="IPR003661">
    <property type="entry name" value="HisK_dim/P_dom"/>
</dbReference>
<dbReference type="SMART" id="SM00388">
    <property type="entry name" value="HisKA"/>
    <property type="match status" value="1"/>
</dbReference>
<organism evidence="17 18">
    <name type="scientific">Clostridium beijerinckii</name>
    <name type="common">Clostridium MP</name>
    <dbReference type="NCBI Taxonomy" id="1520"/>
    <lineage>
        <taxon>Bacteria</taxon>
        <taxon>Bacillati</taxon>
        <taxon>Bacillota</taxon>
        <taxon>Clostridia</taxon>
        <taxon>Eubacteriales</taxon>
        <taxon>Clostridiaceae</taxon>
        <taxon>Clostridium</taxon>
    </lineage>
</organism>
<dbReference type="PANTHER" id="PTHR45528:SF1">
    <property type="entry name" value="SENSOR HISTIDINE KINASE CPXA"/>
    <property type="match status" value="1"/>
</dbReference>
<evidence type="ECO:0000256" key="1">
    <source>
        <dbReference type="ARBA" id="ARBA00000085"/>
    </source>
</evidence>
<dbReference type="SMART" id="SM00387">
    <property type="entry name" value="HATPase_c"/>
    <property type="match status" value="1"/>
</dbReference>
<keyword evidence="6" id="KW-0808">Transferase</keyword>
<dbReference type="EMBL" id="CP010086">
    <property type="protein sequence ID" value="AJG99998.1"/>
    <property type="molecule type" value="Genomic_DNA"/>
</dbReference>
<keyword evidence="8" id="KW-0547">Nucleotide-binding</keyword>
<feature type="transmembrane region" description="Helical" evidence="14">
    <location>
        <begin position="12"/>
        <end position="32"/>
    </location>
</feature>
<dbReference type="InterPro" id="IPR003594">
    <property type="entry name" value="HATPase_dom"/>
</dbReference>
<dbReference type="EC" id="2.7.13.3" evidence="3"/>
<dbReference type="InterPro" id="IPR003660">
    <property type="entry name" value="HAMP_dom"/>
</dbReference>
<dbReference type="GO" id="GO:0005524">
    <property type="term" value="F:ATP binding"/>
    <property type="evidence" value="ECO:0007669"/>
    <property type="project" value="UniProtKB-KW"/>
</dbReference>
<accession>A0A0B5QT03</accession>
<dbReference type="FunFam" id="3.30.565.10:FF:000006">
    <property type="entry name" value="Sensor histidine kinase WalK"/>
    <property type="match status" value="1"/>
</dbReference>
<evidence type="ECO:0000256" key="7">
    <source>
        <dbReference type="ARBA" id="ARBA00022692"/>
    </source>
</evidence>
<dbReference type="AlphaFoldDB" id="A0A0B5QT03"/>
<proteinExistence type="predicted"/>
<evidence type="ECO:0000256" key="5">
    <source>
        <dbReference type="ARBA" id="ARBA00022553"/>
    </source>
</evidence>
<evidence type="ECO:0000259" key="16">
    <source>
        <dbReference type="PROSITE" id="PS50885"/>
    </source>
</evidence>
<evidence type="ECO:0000313" key="18">
    <source>
        <dbReference type="Proteomes" id="UP000031866"/>
    </source>
</evidence>
<dbReference type="SUPFAM" id="SSF47384">
    <property type="entry name" value="Homodimeric domain of signal transducing histidine kinase"/>
    <property type="match status" value="1"/>
</dbReference>
<keyword evidence="11 14" id="KW-1133">Transmembrane helix</keyword>
<keyword evidence="9 17" id="KW-0418">Kinase</keyword>
<dbReference type="CDD" id="cd00075">
    <property type="entry name" value="HATPase"/>
    <property type="match status" value="1"/>
</dbReference>
<dbReference type="PROSITE" id="PS50885">
    <property type="entry name" value="HAMP"/>
    <property type="match status" value="1"/>
</dbReference>
<dbReference type="PROSITE" id="PS50109">
    <property type="entry name" value="HIS_KIN"/>
    <property type="match status" value="1"/>
</dbReference>
<keyword evidence="4" id="KW-1003">Cell membrane</keyword>
<dbReference type="SUPFAM" id="SSF158472">
    <property type="entry name" value="HAMP domain-like"/>
    <property type="match status" value="1"/>
</dbReference>